<dbReference type="PANTHER" id="PTHR48041:SF118">
    <property type="entry name" value="ATP-BINDING CASSETTE TRANSPORTER (ABC TRANSPORTER) FAMILY G MEMBER 16"/>
    <property type="match status" value="1"/>
</dbReference>
<organism evidence="9 10">
    <name type="scientific">Manduca sexta</name>
    <name type="common">Tobacco hawkmoth</name>
    <name type="synonym">Tobacco hornworm</name>
    <dbReference type="NCBI Taxonomy" id="7130"/>
    <lineage>
        <taxon>Eukaryota</taxon>
        <taxon>Metazoa</taxon>
        <taxon>Ecdysozoa</taxon>
        <taxon>Arthropoda</taxon>
        <taxon>Hexapoda</taxon>
        <taxon>Insecta</taxon>
        <taxon>Pterygota</taxon>
        <taxon>Neoptera</taxon>
        <taxon>Endopterygota</taxon>
        <taxon>Lepidoptera</taxon>
        <taxon>Glossata</taxon>
        <taxon>Ditrysia</taxon>
        <taxon>Bombycoidea</taxon>
        <taxon>Sphingidae</taxon>
        <taxon>Sphinginae</taxon>
        <taxon>Sphingini</taxon>
        <taxon>Manduca</taxon>
    </lineage>
</organism>
<evidence type="ECO:0000256" key="3">
    <source>
        <dbReference type="ARBA" id="ARBA00022448"/>
    </source>
</evidence>
<evidence type="ECO:0000256" key="1">
    <source>
        <dbReference type="ARBA" id="ARBA00004141"/>
    </source>
</evidence>
<evidence type="ECO:0000256" key="4">
    <source>
        <dbReference type="ARBA" id="ARBA00022692"/>
    </source>
</evidence>
<dbReference type="InterPro" id="IPR043926">
    <property type="entry name" value="ABCG_dom"/>
</dbReference>
<dbReference type="Pfam" id="PF01061">
    <property type="entry name" value="ABC2_membrane"/>
    <property type="match status" value="1"/>
</dbReference>
<feature type="transmembrane region" description="Helical" evidence="7">
    <location>
        <begin position="477"/>
        <end position="498"/>
    </location>
</feature>
<accession>A0A922CYE1</accession>
<evidence type="ECO:0000259" key="8">
    <source>
        <dbReference type="PROSITE" id="PS50893"/>
    </source>
</evidence>
<feature type="domain" description="ABC transporter" evidence="8">
    <location>
        <begin position="42"/>
        <end position="270"/>
    </location>
</feature>
<dbReference type="Pfam" id="PF19055">
    <property type="entry name" value="ABC2_membrane_7"/>
    <property type="match status" value="1"/>
</dbReference>
<dbReference type="PROSITE" id="PS50893">
    <property type="entry name" value="ABC_TRANSPORTER_2"/>
    <property type="match status" value="1"/>
</dbReference>
<reference evidence="9" key="2">
    <citation type="submission" date="2020-12" db="EMBL/GenBank/DDBJ databases">
        <authorList>
            <person name="Kanost M."/>
        </authorList>
    </citation>
    <scope>NUCLEOTIDE SEQUENCE</scope>
</reference>
<keyword evidence="4 7" id="KW-0812">Transmembrane</keyword>
<dbReference type="GO" id="GO:0005886">
    <property type="term" value="C:plasma membrane"/>
    <property type="evidence" value="ECO:0007669"/>
    <property type="project" value="TreeGrafter"/>
</dbReference>
<dbReference type="InterPro" id="IPR017871">
    <property type="entry name" value="ABC_transporter-like_CS"/>
</dbReference>
<gene>
    <name evidence="9" type="ORF">O3G_MSEX013569</name>
</gene>
<reference evidence="9" key="1">
    <citation type="journal article" date="2016" name="Insect Biochem. Mol. Biol.">
        <title>Multifaceted biological insights from a draft genome sequence of the tobacco hornworm moth, Manduca sexta.</title>
        <authorList>
            <person name="Kanost M.R."/>
            <person name="Arrese E.L."/>
            <person name="Cao X."/>
            <person name="Chen Y.R."/>
            <person name="Chellapilla S."/>
            <person name="Goldsmith M.R."/>
            <person name="Grosse-Wilde E."/>
            <person name="Heckel D.G."/>
            <person name="Herndon N."/>
            <person name="Jiang H."/>
            <person name="Papanicolaou A."/>
            <person name="Qu J."/>
            <person name="Soulages J.L."/>
            <person name="Vogel H."/>
            <person name="Walters J."/>
            <person name="Waterhouse R.M."/>
            <person name="Ahn S.J."/>
            <person name="Almeida F.C."/>
            <person name="An C."/>
            <person name="Aqrawi P."/>
            <person name="Bretschneider A."/>
            <person name="Bryant W.B."/>
            <person name="Bucks S."/>
            <person name="Chao H."/>
            <person name="Chevignon G."/>
            <person name="Christen J.M."/>
            <person name="Clarke D.F."/>
            <person name="Dittmer N.T."/>
            <person name="Ferguson L.C.F."/>
            <person name="Garavelou S."/>
            <person name="Gordon K.H.J."/>
            <person name="Gunaratna R.T."/>
            <person name="Han Y."/>
            <person name="Hauser F."/>
            <person name="He Y."/>
            <person name="Heidel-Fischer H."/>
            <person name="Hirsh A."/>
            <person name="Hu Y."/>
            <person name="Jiang H."/>
            <person name="Kalra D."/>
            <person name="Klinner C."/>
            <person name="Konig C."/>
            <person name="Kovar C."/>
            <person name="Kroll A.R."/>
            <person name="Kuwar S.S."/>
            <person name="Lee S.L."/>
            <person name="Lehman R."/>
            <person name="Li K."/>
            <person name="Li Z."/>
            <person name="Liang H."/>
            <person name="Lovelace S."/>
            <person name="Lu Z."/>
            <person name="Mansfield J.H."/>
            <person name="McCulloch K.J."/>
            <person name="Mathew T."/>
            <person name="Morton B."/>
            <person name="Muzny D.M."/>
            <person name="Neunemann D."/>
            <person name="Ongeri F."/>
            <person name="Pauchet Y."/>
            <person name="Pu L.L."/>
            <person name="Pyrousis I."/>
            <person name="Rao X.J."/>
            <person name="Redding A."/>
            <person name="Roesel C."/>
            <person name="Sanchez-Gracia A."/>
            <person name="Schaack S."/>
            <person name="Shukla A."/>
            <person name="Tetreau G."/>
            <person name="Wang Y."/>
            <person name="Xiong G.H."/>
            <person name="Traut W."/>
            <person name="Walsh T.K."/>
            <person name="Worley K.C."/>
            <person name="Wu D."/>
            <person name="Wu W."/>
            <person name="Wu Y.Q."/>
            <person name="Zhang X."/>
            <person name="Zou Z."/>
            <person name="Zucker H."/>
            <person name="Briscoe A.D."/>
            <person name="Burmester T."/>
            <person name="Clem R.J."/>
            <person name="Feyereisen R."/>
            <person name="Grimmelikhuijzen C.J.P."/>
            <person name="Hamodrakas S.J."/>
            <person name="Hansson B.S."/>
            <person name="Huguet E."/>
            <person name="Jermiin L.S."/>
            <person name="Lan Q."/>
            <person name="Lehman H.K."/>
            <person name="Lorenzen M."/>
            <person name="Merzendorfer H."/>
            <person name="Michalopoulos I."/>
            <person name="Morton D.B."/>
            <person name="Muthukrishnan S."/>
            <person name="Oakeshott J.G."/>
            <person name="Palmer W."/>
            <person name="Park Y."/>
            <person name="Passarelli A.L."/>
            <person name="Rozas J."/>
            <person name="Schwartz L.M."/>
            <person name="Smith W."/>
            <person name="Southgate A."/>
            <person name="Vilcinskas A."/>
            <person name="Vogt R."/>
            <person name="Wang P."/>
            <person name="Werren J."/>
            <person name="Yu X.Q."/>
            <person name="Zhou J.J."/>
            <person name="Brown S.J."/>
            <person name="Scherer S.E."/>
            <person name="Richards S."/>
            <person name="Blissard G.W."/>
        </authorList>
    </citation>
    <scope>NUCLEOTIDE SEQUENCE</scope>
</reference>
<evidence type="ECO:0000313" key="10">
    <source>
        <dbReference type="Proteomes" id="UP000791440"/>
    </source>
</evidence>
<comment type="caution">
    <text evidence="9">The sequence shown here is derived from an EMBL/GenBank/DDBJ whole genome shotgun (WGS) entry which is preliminary data.</text>
</comment>
<comment type="subcellular location">
    <subcellularLocation>
        <location evidence="1">Membrane</location>
        <topology evidence="1">Multi-pass membrane protein</topology>
    </subcellularLocation>
</comment>
<dbReference type="GO" id="GO:0016887">
    <property type="term" value="F:ATP hydrolysis activity"/>
    <property type="evidence" value="ECO:0007669"/>
    <property type="project" value="InterPro"/>
</dbReference>
<comment type="similarity">
    <text evidence="2">Belongs to the ABC transporter superfamily. ABCG family. Eye pigment precursor importer (TC 3.A.1.204) subfamily.</text>
</comment>
<feature type="transmembrane region" description="Helical" evidence="7">
    <location>
        <begin position="368"/>
        <end position="385"/>
    </location>
</feature>
<dbReference type="GO" id="GO:0005524">
    <property type="term" value="F:ATP binding"/>
    <property type="evidence" value="ECO:0007669"/>
    <property type="project" value="InterPro"/>
</dbReference>
<keyword evidence="3" id="KW-0813">Transport</keyword>
<keyword evidence="5 7" id="KW-1133">Transmembrane helix</keyword>
<evidence type="ECO:0000313" key="9">
    <source>
        <dbReference type="EMBL" id="KAG6462967.1"/>
    </source>
</evidence>
<dbReference type="PROSITE" id="PS00211">
    <property type="entry name" value="ABC_TRANSPORTER_1"/>
    <property type="match status" value="1"/>
</dbReference>
<dbReference type="InterPro" id="IPR050352">
    <property type="entry name" value="ABCG_transporters"/>
</dbReference>
<dbReference type="Proteomes" id="UP000791440">
    <property type="component" value="Unassembled WGS sequence"/>
</dbReference>
<feature type="transmembrane region" description="Helical" evidence="7">
    <location>
        <begin position="436"/>
        <end position="465"/>
    </location>
</feature>
<feature type="transmembrane region" description="Helical" evidence="7">
    <location>
        <begin position="397"/>
        <end position="416"/>
    </location>
</feature>
<proteinExistence type="inferred from homology"/>
<feature type="transmembrane region" description="Helical" evidence="7">
    <location>
        <begin position="590"/>
        <end position="613"/>
    </location>
</feature>
<sequence>MREYHKINRKFPIMDTQSTVVIEEDQKRDITVFLDIGCKISNRTGRTIFNKKSAKPTSHNILSGASGALRPGRLTFILGPSGAGKTTLLNILAGRKKTGVTGCLHGAGRNIVLVPQHATLIENLTAGEILHFAASLNIPNASRRERHNAIESITRQIGIYDVINTRTGRLSGGERKRVTIACELLTDPQVMLLDEPTSGLDTVSSMSVTRALLVMARSGRTIACVVHQPSSQLFNSADDVILLANGRTLYAGSVTDIPGTLGKAGFVCPQYYNMADYLLEIATSENSASKALLESEANSYAQEMRKIAKNDLHSRNSKALAPESEALLNSYSTPTLKYRASVCRQLRALLWRCVIGSFRDVHLTQIRLLAHLIVALLLGALYSGAGADAGRIITNTGCLFFFLLFIFFSNAMPTIHTFPSEATVVLQEHLNRWYSLPVYCISKMIVDIPIQLLCATVFLFPAWTLTTQPLDVHRMGLAWLICALVTILAQTFGLVVGAACGMKLGLFVIPAANIPMLMFSEFFIPYSEIPAYLRPFATISYFRYAFGAFLQTVYGFSRETLPCHKVFCMFRKPSDYLDYMGLSRNISSDIIALVLWIVLLQVTLFCVLAFRVYRACR</sequence>
<dbReference type="GO" id="GO:0140359">
    <property type="term" value="F:ABC-type transporter activity"/>
    <property type="evidence" value="ECO:0007669"/>
    <property type="project" value="InterPro"/>
</dbReference>
<name>A0A922CYE1_MANSE</name>
<feature type="transmembrane region" description="Helical" evidence="7">
    <location>
        <begin position="504"/>
        <end position="524"/>
    </location>
</feature>
<protein>
    <recommendedName>
        <fullName evidence="8">ABC transporter domain-containing protein</fullName>
    </recommendedName>
</protein>
<keyword evidence="6 7" id="KW-0472">Membrane</keyword>
<evidence type="ECO:0000256" key="7">
    <source>
        <dbReference type="SAM" id="Phobius"/>
    </source>
</evidence>
<dbReference type="InterPro" id="IPR003593">
    <property type="entry name" value="AAA+_ATPase"/>
</dbReference>
<evidence type="ECO:0000256" key="5">
    <source>
        <dbReference type="ARBA" id="ARBA00022989"/>
    </source>
</evidence>
<evidence type="ECO:0000256" key="2">
    <source>
        <dbReference type="ARBA" id="ARBA00005814"/>
    </source>
</evidence>
<dbReference type="InterPro" id="IPR013525">
    <property type="entry name" value="ABC2_TM"/>
</dbReference>
<dbReference type="AlphaFoldDB" id="A0A922CYE1"/>
<dbReference type="InterPro" id="IPR003439">
    <property type="entry name" value="ABC_transporter-like_ATP-bd"/>
</dbReference>
<dbReference type="Pfam" id="PF00005">
    <property type="entry name" value="ABC_tran"/>
    <property type="match status" value="1"/>
</dbReference>
<dbReference type="EMBL" id="JH668911">
    <property type="protein sequence ID" value="KAG6462967.1"/>
    <property type="molecule type" value="Genomic_DNA"/>
</dbReference>
<evidence type="ECO:0000256" key="6">
    <source>
        <dbReference type="ARBA" id="ARBA00023136"/>
    </source>
</evidence>
<dbReference type="SMART" id="SM00382">
    <property type="entry name" value="AAA"/>
    <property type="match status" value="1"/>
</dbReference>
<keyword evidence="10" id="KW-1185">Reference proteome</keyword>
<dbReference type="PANTHER" id="PTHR48041">
    <property type="entry name" value="ABC TRANSPORTER G FAMILY MEMBER 28"/>
    <property type="match status" value="1"/>
</dbReference>